<comment type="caution">
    <text evidence="3">Lacks conserved residue(s) required for the propagation of feature annotation.</text>
</comment>
<dbReference type="InterPro" id="IPR050605">
    <property type="entry name" value="Olfactomedin-like_domain"/>
</dbReference>
<keyword evidence="2" id="KW-0964">Secreted</keyword>
<dbReference type="Pfam" id="PF02191">
    <property type="entry name" value="OLF"/>
    <property type="match status" value="1"/>
</dbReference>
<evidence type="ECO:0000313" key="6">
    <source>
        <dbReference type="Proteomes" id="UP000316079"/>
    </source>
</evidence>
<dbReference type="AlphaFoldDB" id="A0A553Q6Z8"/>
<dbReference type="Proteomes" id="UP000316079">
    <property type="component" value="Unassembled WGS sequence"/>
</dbReference>
<dbReference type="PANTHER" id="PTHR23192">
    <property type="entry name" value="OLFACTOMEDIN-RELATED"/>
    <property type="match status" value="1"/>
</dbReference>
<dbReference type="SMART" id="SM00284">
    <property type="entry name" value="OLF"/>
    <property type="match status" value="1"/>
</dbReference>
<evidence type="ECO:0000256" key="2">
    <source>
        <dbReference type="ARBA" id="ARBA00022525"/>
    </source>
</evidence>
<evidence type="ECO:0000256" key="3">
    <source>
        <dbReference type="PROSITE-ProRule" id="PRU00446"/>
    </source>
</evidence>
<gene>
    <name evidence="5" type="ORF">DNTS_013251</name>
</gene>
<keyword evidence="6" id="KW-1185">Reference proteome</keyword>
<dbReference type="PROSITE" id="PS51132">
    <property type="entry name" value="OLF"/>
    <property type="match status" value="1"/>
</dbReference>
<dbReference type="GO" id="GO:0005615">
    <property type="term" value="C:extracellular space"/>
    <property type="evidence" value="ECO:0007669"/>
    <property type="project" value="TreeGrafter"/>
</dbReference>
<evidence type="ECO:0000313" key="5">
    <source>
        <dbReference type="EMBL" id="TRY85708.1"/>
    </source>
</evidence>
<protein>
    <recommendedName>
        <fullName evidence="4">Olfactomedin-like domain-containing protein</fullName>
    </recommendedName>
</protein>
<dbReference type="OrthoDB" id="8626508at2759"/>
<sequence length="364" mass="42305">MMEYFQRQLQQVEGRLIKCEQDFQHFSQRMYDVSKDIHEQNSKMNAQKSEVKGHVDTLSMRLDRVEKDVEYLQSKIPDGTQIEIEDSLLERQVKEERMKQTSVMRKDKDCSSQLVGFKSLKIVKKAGDLNGAWMKDSTKTKIYFFSGTRNRTILSYNSLKAFIHINSTKITEAITLPFPWQGTGHVVYRDFVYYHNADTNNEILKVHLYKHTVSDRLLLPGAGRMPVYSLRPHTLLDFAVDEIGLWTIHADPDYGGNLVITKLDQESLSVEYTWDTNCNSHDAEAAFMICGTLYVVYNSNYGGRSSIKCLFDIHDTLHTESIPVLFFPKRYTTHSALHFHPKEKQLYAWDDGYQTLYKLEIQNI</sequence>
<name>A0A553Q6Z8_9TELE</name>
<comment type="caution">
    <text evidence="5">The sequence shown here is derived from an EMBL/GenBank/DDBJ whole genome shotgun (WGS) entry which is preliminary data.</text>
</comment>
<feature type="domain" description="Olfactomedin-like" evidence="4">
    <location>
        <begin position="109"/>
        <end position="363"/>
    </location>
</feature>
<dbReference type="STRING" id="623744.A0A553Q6Z8"/>
<reference evidence="5 6" key="1">
    <citation type="journal article" date="2019" name="Sci. Data">
        <title>Hybrid genome assembly and annotation of Danionella translucida.</title>
        <authorList>
            <person name="Kadobianskyi M."/>
            <person name="Schulze L."/>
            <person name="Schuelke M."/>
            <person name="Judkewitz B."/>
        </authorList>
    </citation>
    <scope>NUCLEOTIDE SEQUENCE [LARGE SCALE GENOMIC DNA]</scope>
    <source>
        <strain evidence="5 6">Bolton</strain>
    </source>
</reference>
<dbReference type="InterPro" id="IPR003112">
    <property type="entry name" value="Olfac-like_dom"/>
</dbReference>
<proteinExistence type="predicted"/>
<accession>A0A553Q6Z8</accession>
<comment type="subcellular location">
    <subcellularLocation>
        <location evidence="1">Secreted</location>
    </subcellularLocation>
</comment>
<dbReference type="EMBL" id="SRMA01026260">
    <property type="protein sequence ID" value="TRY85708.1"/>
    <property type="molecule type" value="Genomic_DNA"/>
</dbReference>
<dbReference type="GO" id="GO:0007165">
    <property type="term" value="P:signal transduction"/>
    <property type="evidence" value="ECO:0007669"/>
    <property type="project" value="TreeGrafter"/>
</dbReference>
<organism evidence="5 6">
    <name type="scientific">Danionella cerebrum</name>
    <dbReference type="NCBI Taxonomy" id="2873325"/>
    <lineage>
        <taxon>Eukaryota</taxon>
        <taxon>Metazoa</taxon>
        <taxon>Chordata</taxon>
        <taxon>Craniata</taxon>
        <taxon>Vertebrata</taxon>
        <taxon>Euteleostomi</taxon>
        <taxon>Actinopterygii</taxon>
        <taxon>Neopterygii</taxon>
        <taxon>Teleostei</taxon>
        <taxon>Ostariophysi</taxon>
        <taxon>Cypriniformes</taxon>
        <taxon>Danionidae</taxon>
        <taxon>Danioninae</taxon>
        <taxon>Danionella</taxon>
    </lineage>
</organism>
<evidence type="ECO:0000256" key="1">
    <source>
        <dbReference type="ARBA" id="ARBA00004613"/>
    </source>
</evidence>
<evidence type="ECO:0000259" key="4">
    <source>
        <dbReference type="PROSITE" id="PS51132"/>
    </source>
</evidence>
<dbReference type="PANTHER" id="PTHR23192:SF13">
    <property type="entry name" value="OLFACTOMEDIN-LIKE PROTEIN 1"/>
    <property type="match status" value="1"/>
</dbReference>